<dbReference type="GO" id="GO:0033743">
    <property type="term" value="F:peptide-methionine (R)-S-oxide reductase activity"/>
    <property type="evidence" value="ECO:0007669"/>
    <property type="project" value="UniProtKB-EC"/>
</dbReference>
<dbReference type="PROSITE" id="PS51790">
    <property type="entry name" value="MSRB"/>
    <property type="match status" value="1"/>
</dbReference>
<dbReference type="EC" id="1.8.4.12" evidence="5"/>
<dbReference type="SUPFAM" id="SSF51316">
    <property type="entry name" value="Mss4-like"/>
    <property type="match status" value="1"/>
</dbReference>
<keyword evidence="3 5" id="KW-0862">Zinc</keyword>
<proteinExistence type="inferred from homology"/>
<dbReference type="EMBL" id="JAEHOE010000056">
    <property type="protein sequence ID" value="KAG2491149.1"/>
    <property type="molecule type" value="Genomic_DNA"/>
</dbReference>
<dbReference type="PANTHER" id="PTHR46081:SF8">
    <property type="entry name" value="PEPTIDE METHIONINE SULFOXIDE REDUCTASE 2"/>
    <property type="match status" value="1"/>
</dbReference>
<organism evidence="7 8">
    <name type="scientific">Edaphochlamys debaryana</name>
    <dbReference type="NCBI Taxonomy" id="47281"/>
    <lineage>
        <taxon>Eukaryota</taxon>
        <taxon>Viridiplantae</taxon>
        <taxon>Chlorophyta</taxon>
        <taxon>core chlorophytes</taxon>
        <taxon>Chlorophyceae</taxon>
        <taxon>CS clade</taxon>
        <taxon>Chlamydomonadales</taxon>
        <taxon>Chlamydomonadales incertae sedis</taxon>
        <taxon>Edaphochlamys</taxon>
    </lineage>
</organism>
<gene>
    <name evidence="7" type="ORF">HYH03_010590</name>
</gene>
<name>A0A835Y504_9CHLO</name>
<comment type="similarity">
    <text evidence="1 5">Belongs to the MsrB Met sulfoxide reductase family.</text>
</comment>
<evidence type="ECO:0000259" key="6">
    <source>
        <dbReference type="PROSITE" id="PS51790"/>
    </source>
</evidence>
<comment type="function">
    <text evidence="5">Catalyzes the reduction of methionine sulfoxide (MetSO) to methionine in proteins. Plays a protective role against oxidative stress by restoring activity to proteins that have been inactivated by methionine oxidation. MSRB family specifically reduces the MetSO R-enantiomer.</text>
</comment>
<feature type="domain" description="MsrB" evidence="6">
    <location>
        <begin position="48"/>
        <end position="171"/>
    </location>
</feature>
<evidence type="ECO:0000256" key="5">
    <source>
        <dbReference type="RuleBase" id="RU365044"/>
    </source>
</evidence>
<dbReference type="GO" id="GO:0046872">
    <property type="term" value="F:metal ion binding"/>
    <property type="evidence" value="ECO:0007669"/>
    <property type="project" value="UniProtKB-KW"/>
</dbReference>
<accession>A0A835Y504</accession>
<dbReference type="AlphaFoldDB" id="A0A835Y504"/>
<evidence type="ECO:0000256" key="4">
    <source>
        <dbReference type="ARBA" id="ARBA00023002"/>
    </source>
</evidence>
<dbReference type="Pfam" id="PF01641">
    <property type="entry name" value="SelR"/>
    <property type="match status" value="1"/>
</dbReference>
<dbReference type="GO" id="GO:0030091">
    <property type="term" value="P:protein repair"/>
    <property type="evidence" value="ECO:0007669"/>
    <property type="project" value="InterPro"/>
</dbReference>
<reference evidence="7" key="1">
    <citation type="journal article" date="2020" name="bioRxiv">
        <title>Comparative genomics of Chlamydomonas.</title>
        <authorList>
            <person name="Craig R.J."/>
            <person name="Hasan A.R."/>
            <person name="Ness R.W."/>
            <person name="Keightley P.D."/>
        </authorList>
    </citation>
    <scope>NUCLEOTIDE SEQUENCE</scope>
    <source>
        <strain evidence="7">CCAP 11/70</strain>
    </source>
</reference>
<comment type="caution">
    <text evidence="7">The sequence shown here is derived from an EMBL/GenBank/DDBJ whole genome shotgun (WGS) entry which is preliminary data.</text>
</comment>
<dbReference type="OrthoDB" id="44061at2759"/>
<dbReference type="GO" id="GO:0006979">
    <property type="term" value="P:response to oxidative stress"/>
    <property type="evidence" value="ECO:0007669"/>
    <property type="project" value="InterPro"/>
</dbReference>
<dbReference type="Proteomes" id="UP000612055">
    <property type="component" value="Unassembled WGS sequence"/>
</dbReference>
<evidence type="ECO:0000313" key="7">
    <source>
        <dbReference type="EMBL" id="KAG2491149.1"/>
    </source>
</evidence>
<keyword evidence="8" id="KW-1185">Reference proteome</keyword>
<comment type="catalytic activity">
    <reaction evidence="5">
        <text>L-methionyl-[protein] + [thioredoxin]-disulfide + H2O = L-methionyl-(R)-S-oxide-[protein] + [thioredoxin]-dithiol</text>
        <dbReference type="Rhea" id="RHEA:24164"/>
        <dbReference type="Rhea" id="RHEA-COMP:10698"/>
        <dbReference type="Rhea" id="RHEA-COMP:10700"/>
        <dbReference type="Rhea" id="RHEA-COMP:12313"/>
        <dbReference type="Rhea" id="RHEA-COMP:12314"/>
        <dbReference type="ChEBI" id="CHEBI:15377"/>
        <dbReference type="ChEBI" id="CHEBI:16044"/>
        <dbReference type="ChEBI" id="CHEBI:29950"/>
        <dbReference type="ChEBI" id="CHEBI:45764"/>
        <dbReference type="ChEBI" id="CHEBI:50058"/>
        <dbReference type="EC" id="1.8.4.12"/>
    </reaction>
</comment>
<comment type="cofactor">
    <cofactor evidence="5">
        <name>Zn(2+)</name>
        <dbReference type="ChEBI" id="CHEBI:29105"/>
    </cofactor>
    <text evidence="5">Binds 1 zinc ion per subunit.</text>
</comment>
<evidence type="ECO:0000256" key="2">
    <source>
        <dbReference type="ARBA" id="ARBA00022723"/>
    </source>
</evidence>
<keyword evidence="2 5" id="KW-0479">Metal-binding</keyword>
<evidence type="ECO:0000313" key="8">
    <source>
        <dbReference type="Proteomes" id="UP000612055"/>
    </source>
</evidence>
<dbReference type="PANTHER" id="PTHR46081">
    <property type="entry name" value="PEPTIDE METHIONINE SULFOXIDE REDUCTASE 2"/>
    <property type="match status" value="1"/>
</dbReference>
<sequence>MLSLRALPSSARLATTRHAASAKAFVRPSTATMASKRDGMNLDKSTPDNVWKEILNAEEFHILRQKGTERAGTGQYNKFYEDGVYKCAGCGTPLYTSETKFNSGCGWPAFYDEIPGAVDRHVDNTFGMRRVEITCANCGGHLGHVFEGEGFPTPTNQRHCVNSVSIKFDPKK</sequence>
<evidence type="ECO:0000256" key="3">
    <source>
        <dbReference type="ARBA" id="ARBA00022833"/>
    </source>
</evidence>
<dbReference type="NCBIfam" id="TIGR00357">
    <property type="entry name" value="peptide-methionine (R)-S-oxide reductase MsrB"/>
    <property type="match status" value="1"/>
</dbReference>
<keyword evidence="4 5" id="KW-0560">Oxidoreductase</keyword>
<dbReference type="InterPro" id="IPR002579">
    <property type="entry name" value="Met_Sox_Rdtase_MsrB_dom"/>
</dbReference>
<dbReference type="InterPro" id="IPR011057">
    <property type="entry name" value="Mss4-like_sf"/>
</dbReference>
<evidence type="ECO:0000256" key="1">
    <source>
        <dbReference type="ARBA" id="ARBA00007174"/>
    </source>
</evidence>
<dbReference type="InterPro" id="IPR028427">
    <property type="entry name" value="Met_Sox_Rdtase_MsrB"/>
</dbReference>
<dbReference type="Gene3D" id="2.170.150.20">
    <property type="entry name" value="Peptide methionine sulfoxide reductase"/>
    <property type="match status" value="1"/>
</dbReference>
<protein>
    <recommendedName>
        <fullName evidence="5">Peptide-methionine (R)-S-oxide reductase</fullName>
        <ecNumber evidence="5">1.8.4.12</ecNumber>
    </recommendedName>
</protein>